<dbReference type="AlphaFoldDB" id="A0AAV0B263"/>
<protein>
    <submittedName>
        <fullName evidence="1">Uncharacterized protein</fullName>
    </submittedName>
</protein>
<evidence type="ECO:0000313" key="1">
    <source>
        <dbReference type="EMBL" id="CAH7676346.1"/>
    </source>
</evidence>
<sequence>MLDVSISEARSSFRIAGDLKDCKRPKSQKESISNGFQSINIPAEKFKLLEKKNQLNCNDKAVLLLHEKIQKSILKDFEKLFKRISKNIYPDNFAENSQVMPLAFDIIDWLALNELNKGIIMKNLLKNKDVIKGLDLYISTKIIHNRGYIEIFKADDIQQYLLKHQDLEHIINLLNCDNFVFALLLLN</sequence>
<organism evidence="1 2">
    <name type="scientific">Phakopsora pachyrhizi</name>
    <name type="common">Asian soybean rust disease fungus</name>
    <dbReference type="NCBI Taxonomy" id="170000"/>
    <lineage>
        <taxon>Eukaryota</taxon>
        <taxon>Fungi</taxon>
        <taxon>Dikarya</taxon>
        <taxon>Basidiomycota</taxon>
        <taxon>Pucciniomycotina</taxon>
        <taxon>Pucciniomycetes</taxon>
        <taxon>Pucciniales</taxon>
        <taxon>Phakopsoraceae</taxon>
        <taxon>Phakopsora</taxon>
    </lineage>
</organism>
<evidence type="ECO:0000313" key="2">
    <source>
        <dbReference type="Proteomes" id="UP001153365"/>
    </source>
</evidence>
<keyword evidence="2" id="KW-1185">Reference proteome</keyword>
<proteinExistence type="predicted"/>
<accession>A0AAV0B263</accession>
<comment type="caution">
    <text evidence="1">The sequence shown here is derived from an EMBL/GenBank/DDBJ whole genome shotgun (WGS) entry which is preliminary data.</text>
</comment>
<gene>
    <name evidence="1" type="ORF">PPACK8108_LOCUS11469</name>
</gene>
<dbReference type="Proteomes" id="UP001153365">
    <property type="component" value="Unassembled WGS sequence"/>
</dbReference>
<name>A0AAV0B263_PHAPC</name>
<reference evidence="1" key="1">
    <citation type="submission" date="2022-06" db="EMBL/GenBank/DDBJ databases">
        <authorList>
            <consortium name="SYNGENTA / RWTH Aachen University"/>
        </authorList>
    </citation>
    <scope>NUCLEOTIDE SEQUENCE</scope>
</reference>
<dbReference type="EMBL" id="CALTRL010002650">
    <property type="protein sequence ID" value="CAH7676346.1"/>
    <property type="molecule type" value="Genomic_DNA"/>
</dbReference>